<feature type="transmembrane region" description="Helical" evidence="6">
    <location>
        <begin position="1174"/>
        <end position="1191"/>
    </location>
</feature>
<organism evidence="9">
    <name type="scientific">Absidia glauca</name>
    <name type="common">Pin mould</name>
    <dbReference type="NCBI Taxonomy" id="4829"/>
    <lineage>
        <taxon>Eukaryota</taxon>
        <taxon>Fungi</taxon>
        <taxon>Fungi incertae sedis</taxon>
        <taxon>Mucoromycota</taxon>
        <taxon>Mucoromycotina</taxon>
        <taxon>Mucoromycetes</taxon>
        <taxon>Mucorales</taxon>
        <taxon>Cunninghamellaceae</taxon>
        <taxon>Absidia</taxon>
    </lineage>
</organism>
<gene>
    <name evidence="9" type="primary">ABSGL_12562.1 scaffold 12955</name>
</gene>
<dbReference type="GO" id="GO:0140268">
    <property type="term" value="C:endoplasmic reticulum-plasma membrane contact site"/>
    <property type="evidence" value="ECO:0007669"/>
    <property type="project" value="TreeGrafter"/>
</dbReference>
<proteinExistence type="predicted"/>
<sequence length="1339" mass="149925">MTLAPSVQSNIITFHDAITDSPIYRASTLHFDHQLDKLSQWIEDLARQMKSYADKLKDLNVETASLVNKLIPTTMVDDYLLDSKITDIAATKFGEALKANLTSKIKMVSDLEDNFTHPIQLFANNHIRPFKTFRTQHRQALEDYENMLATYHTFSNTDNDDATTHSRLTQQLNSTRQKYVKMSSEHVLRIIKLRHELEHCLVERFSATTLSQKDAYSHAQIWKQLDSMTFSWTKWLAQDKRTAQLELQKHEFTKRTLEKEYLKSLQAPANSKSKSSSPTSKSGYLFTKSVGDASAPWKRQWFFVHNDYFGCCSVTDTDKTVKITVDDCVPLQSCVLKHMESSHHRFGFELVSRHDCYRSLFMLQAESQQDMEDWLAAIRSKTTQSVSPNIRTPLKTRPSSIIIGSYDSNNDHSQPRSPALLIAKSKSTTVVSTPTDIPVTLSMDSSGFSNLSNLSSSPGETINSALSVSHSATTSSAPATSLMVTCTSSEKHDDIRLSTAPSAVSSILYLITDEWSPAEPSPFDTVPDNDYDTFASKLWGTPRSNTPHLPLKKTRTMDEGCKNMRGKTVWPMQSEKAHYSTPDIPSYTPYLDDKNQELRQLFNGVSREEVVMDVFPASFVKKQDSIKALGKLRTSSTSAYHYGGSVYATQTALWFYSNLSSNCITSVALKWEDVEDVQVGEDSEVTINLADGKSPLVFSLIFDDAETVAQKLRFLVYNAKLASPMQLRNTYRKLAAMSISPPSLSSSSSSSSSSSASSYSQQTSMDTTSYMSTTLCNKDAPPRLSSRLLSAETTSTVDTTETLATETSDSNSTSNPPSSAHDKALGLENSLLADPDALPAHIQKPVEPVNCQCDDHLDRCHSEVELPISAKRLFHLMFSDEMTGPPTNGGVWNSKTNGIDGRDLRVTLWEAPSPGETGQSKRTLKYWMPVANPVVRLKEAEVAETQILLKKDDYLCYVVQISTKTEALPFADAFVPSVRYCITYVDDSRCKLSCHLGVKWLKWVMAKIIVTKAAFSGMSDSISIFVPILKEASCAVQKTVGNMQRSEIDSTESSTPCAIEDDSNESGIPTKLDGGVMTTAATLDHTYNHGSTMTEESAQLRKRSNSKLHQDHRTLSPSDVRLETSTASIISSTTLITALQGKAAYIRRSIKSATSSLRFTTLMKTAFTTAGHPYLWMVGVIMLLVCLLYITTTPSSLPTTFDQSPLASHAVYLRDLDEGFLTKSMQPPYSGSKSYDQFIKTRQDEQEYTWYEGRHYRLAQKYRASREHLGVLRHNMLNIFQALNMEDSSLLENEYLNWLLDNRQRCRMDRKLIQQQALEYNDTSSYLCDQVTHQIGTYF</sequence>
<keyword evidence="2 6" id="KW-0812">Transmembrane</keyword>
<evidence type="ECO:0000313" key="9">
    <source>
        <dbReference type="EMBL" id="SAM06893.1"/>
    </source>
</evidence>
<evidence type="ECO:0000256" key="2">
    <source>
        <dbReference type="ARBA" id="ARBA00022692"/>
    </source>
</evidence>
<feature type="region of interest" description="Disordered" evidence="5">
    <location>
        <begin position="781"/>
        <end position="823"/>
    </location>
</feature>
<dbReference type="GO" id="GO:0032934">
    <property type="term" value="F:sterol binding"/>
    <property type="evidence" value="ECO:0007669"/>
    <property type="project" value="TreeGrafter"/>
</dbReference>
<feature type="domain" description="PH" evidence="7">
    <location>
        <begin position="278"/>
        <end position="383"/>
    </location>
</feature>
<dbReference type="GO" id="GO:0005886">
    <property type="term" value="C:plasma membrane"/>
    <property type="evidence" value="ECO:0007669"/>
    <property type="project" value="TreeGrafter"/>
</dbReference>
<dbReference type="InterPro" id="IPR001849">
    <property type="entry name" value="PH_domain"/>
</dbReference>
<feature type="region of interest" description="Disordered" evidence="5">
    <location>
        <begin position="742"/>
        <end position="764"/>
    </location>
</feature>
<dbReference type="InterPro" id="IPR027267">
    <property type="entry name" value="AH/BAR_dom_sf"/>
</dbReference>
<feature type="domain" description="VASt" evidence="8">
    <location>
        <begin position="857"/>
        <end position="1037"/>
    </location>
</feature>
<evidence type="ECO:0000256" key="6">
    <source>
        <dbReference type="SAM" id="Phobius"/>
    </source>
</evidence>
<evidence type="ECO:0000256" key="4">
    <source>
        <dbReference type="ARBA" id="ARBA00023136"/>
    </source>
</evidence>
<accession>A0A168RGZ5</accession>
<dbReference type="GO" id="GO:0005789">
    <property type="term" value="C:endoplasmic reticulum membrane"/>
    <property type="evidence" value="ECO:0007669"/>
    <property type="project" value="TreeGrafter"/>
</dbReference>
<feature type="compositionally biased region" description="Low complexity" evidence="5">
    <location>
        <begin position="789"/>
        <end position="819"/>
    </location>
</feature>
<dbReference type="SMART" id="SM00233">
    <property type="entry name" value="PH"/>
    <property type="match status" value="1"/>
</dbReference>
<dbReference type="SUPFAM" id="SSF103657">
    <property type="entry name" value="BAR/IMD domain-like"/>
    <property type="match status" value="1"/>
</dbReference>
<reference evidence="9" key="1">
    <citation type="submission" date="2016-04" db="EMBL/GenBank/DDBJ databases">
        <authorList>
            <person name="Evans L.H."/>
            <person name="Alamgir A."/>
            <person name="Owens N."/>
            <person name="Weber N.D."/>
            <person name="Virtaneva K."/>
            <person name="Barbian K."/>
            <person name="Babar A."/>
            <person name="Rosenke K."/>
        </authorList>
    </citation>
    <scope>NUCLEOTIDE SEQUENCE [LARGE SCALE GENOMIC DNA]</scope>
    <source>
        <strain evidence="9">CBS 101.48</strain>
    </source>
</reference>
<dbReference type="PANTHER" id="PTHR23319:SF4">
    <property type="entry name" value="GRAM DOMAIN CONTAINING 1B, ISOFORM E"/>
    <property type="match status" value="1"/>
</dbReference>
<dbReference type="Gene3D" id="1.20.1270.60">
    <property type="entry name" value="Arfaptin homology (AH) domain/BAR domain"/>
    <property type="match status" value="1"/>
</dbReference>
<dbReference type="InterPro" id="IPR004148">
    <property type="entry name" value="BAR_dom"/>
</dbReference>
<feature type="region of interest" description="Disordered" evidence="5">
    <location>
        <begin position="1045"/>
        <end position="1071"/>
    </location>
</feature>
<keyword evidence="10" id="KW-1185">Reference proteome</keyword>
<comment type="subcellular location">
    <subcellularLocation>
        <location evidence="1">Membrane</location>
    </subcellularLocation>
</comment>
<dbReference type="InterPro" id="IPR031968">
    <property type="entry name" value="VASt"/>
</dbReference>
<dbReference type="PROSITE" id="PS50003">
    <property type="entry name" value="PH_DOMAIN"/>
    <property type="match status" value="1"/>
</dbReference>
<evidence type="ECO:0000313" key="10">
    <source>
        <dbReference type="Proteomes" id="UP000078561"/>
    </source>
</evidence>
<name>A0A168RGZ5_ABSGL</name>
<evidence type="ECO:0008006" key="11">
    <source>
        <dbReference type="Google" id="ProtNLM"/>
    </source>
</evidence>
<dbReference type="PANTHER" id="PTHR23319">
    <property type="entry name" value="GRAM DOMAIN CONTAINING 1B, ISOFORM E"/>
    <property type="match status" value="1"/>
</dbReference>
<dbReference type="FunCoup" id="A0A168RGZ5">
    <property type="interactions" value="71"/>
</dbReference>
<dbReference type="Proteomes" id="UP000078561">
    <property type="component" value="Unassembled WGS sequence"/>
</dbReference>
<keyword evidence="4 6" id="KW-0472">Membrane</keyword>
<dbReference type="EMBL" id="LT554635">
    <property type="protein sequence ID" value="SAM06893.1"/>
    <property type="molecule type" value="Genomic_DNA"/>
</dbReference>
<dbReference type="GO" id="GO:0120015">
    <property type="term" value="F:sterol transfer activity"/>
    <property type="evidence" value="ECO:0007669"/>
    <property type="project" value="TreeGrafter"/>
</dbReference>
<keyword evidence="3 6" id="KW-1133">Transmembrane helix</keyword>
<dbReference type="InParanoid" id="A0A168RGZ5"/>
<dbReference type="InterPro" id="IPR051482">
    <property type="entry name" value="Cholesterol_transport"/>
</dbReference>
<dbReference type="Pfam" id="PF00169">
    <property type="entry name" value="PH"/>
    <property type="match status" value="1"/>
</dbReference>
<evidence type="ECO:0000256" key="1">
    <source>
        <dbReference type="ARBA" id="ARBA00004370"/>
    </source>
</evidence>
<dbReference type="GO" id="GO:0032366">
    <property type="term" value="P:intracellular sterol transport"/>
    <property type="evidence" value="ECO:0007669"/>
    <property type="project" value="TreeGrafter"/>
</dbReference>
<protein>
    <recommendedName>
        <fullName evidence="11">PH domain-containing protein</fullName>
    </recommendedName>
</protein>
<dbReference type="SUPFAM" id="SSF50729">
    <property type="entry name" value="PH domain-like"/>
    <property type="match status" value="1"/>
</dbReference>
<feature type="compositionally biased region" description="Polar residues" evidence="5">
    <location>
        <begin position="1045"/>
        <end position="1056"/>
    </location>
</feature>
<evidence type="ECO:0000256" key="3">
    <source>
        <dbReference type="ARBA" id="ARBA00022989"/>
    </source>
</evidence>
<dbReference type="Pfam" id="PF16746">
    <property type="entry name" value="BAR_3"/>
    <property type="match status" value="1"/>
</dbReference>
<dbReference type="Gene3D" id="2.30.29.30">
    <property type="entry name" value="Pleckstrin-homology domain (PH domain)/Phosphotyrosine-binding domain (PTB)"/>
    <property type="match status" value="1"/>
</dbReference>
<evidence type="ECO:0000256" key="5">
    <source>
        <dbReference type="SAM" id="MobiDB-lite"/>
    </source>
</evidence>
<dbReference type="InterPro" id="IPR011993">
    <property type="entry name" value="PH-like_dom_sf"/>
</dbReference>
<dbReference type="PROSITE" id="PS51778">
    <property type="entry name" value="VAST"/>
    <property type="match status" value="1"/>
</dbReference>
<evidence type="ECO:0000259" key="7">
    <source>
        <dbReference type="PROSITE" id="PS50003"/>
    </source>
</evidence>
<dbReference type="STRING" id="4829.A0A168RGZ5"/>
<dbReference type="OrthoDB" id="10070851at2759"/>
<evidence type="ECO:0000259" key="8">
    <source>
        <dbReference type="PROSITE" id="PS51778"/>
    </source>
</evidence>
<dbReference type="Pfam" id="PF16016">
    <property type="entry name" value="VASt"/>
    <property type="match status" value="1"/>
</dbReference>